<feature type="binding site" evidence="8">
    <location>
        <begin position="181"/>
        <end position="188"/>
    </location>
    <ligand>
        <name>GTP</name>
        <dbReference type="ChEBI" id="CHEBI:37565"/>
        <label>2</label>
    </ligand>
</feature>
<reference evidence="13" key="1">
    <citation type="submission" date="2023-07" db="EMBL/GenBank/DDBJ databases">
        <title>Novel Mycoplasma species identified in domestic and wild animals.</title>
        <authorList>
            <person name="Volokhov D.V."/>
            <person name="Furtak V.A."/>
            <person name="Zagorodnyaya T.A."/>
        </authorList>
    </citation>
    <scope>NUCLEOTIDE SEQUENCE [LARGE SCALE GENOMIC DNA]</scope>
    <source>
        <strain evidence="13">92-19</strain>
    </source>
</reference>
<keyword evidence="5 8" id="KW-0547">Nucleotide-binding</keyword>
<dbReference type="CDD" id="cd01894">
    <property type="entry name" value="EngA1"/>
    <property type="match status" value="1"/>
</dbReference>
<comment type="function">
    <text evidence="8 10">GTPase that plays an essential role in the late steps of ribosome biogenesis.</text>
</comment>
<evidence type="ECO:0000256" key="1">
    <source>
        <dbReference type="ARBA" id="ARBA00008279"/>
    </source>
</evidence>
<keyword evidence="6 8" id="KW-0342">GTP-binding</keyword>
<dbReference type="SUPFAM" id="SSF52540">
    <property type="entry name" value="P-loop containing nucleoside triphosphate hydrolases"/>
    <property type="match status" value="2"/>
</dbReference>
<feature type="binding site" evidence="8">
    <location>
        <begin position="9"/>
        <end position="16"/>
    </location>
    <ligand>
        <name>GTP</name>
        <dbReference type="ChEBI" id="CHEBI:37565"/>
        <label>1</label>
    </ligand>
</feature>
<dbReference type="InterPro" id="IPR015946">
    <property type="entry name" value="KH_dom-like_a/b"/>
</dbReference>
<evidence type="ECO:0000256" key="4">
    <source>
        <dbReference type="ARBA" id="ARBA00022737"/>
    </source>
</evidence>
<evidence type="ECO:0000256" key="8">
    <source>
        <dbReference type="HAMAP-Rule" id="MF_00195"/>
    </source>
</evidence>
<protein>
    <recommendedName>
        <fullName evidence="2 8">GTPase Der</fullName>
    </recommendedName>
    <alternativeName>
        <fullName evidence="7 8">GTP-binding protein EngA</fullName>
    </alternativeName>
</protein>
<evidence type="ECO:0000313" key="12">
    <source>
        <dbReference type="EMBL" id="MCU0105414.1"/>
    </source>
</evidence>
<dbReference type="NCBIfam" id="TIGR00231">
    <property type="entry name" value="small_GTP"/>
    <property type="match status" value="2"/>
</dbReference>
<comment type="similarity">
    <text evidence="1 8 9 10">Belongs to the TRAFAC class TrmE-Era-EngA-EngB-Septin-like GTPase superfamily. EngA (Der) GTPase family.</text>
</comment>
<feature type="binding site" evidence="8">
    <location>
        <begin position="56"/>
        <end position="60"/>
    </location>
    <ligand>
        <name>GTP</name>
        <dbReference type="ChEBI" id="CHEBI:37565"/>
        <label>1</label>
    </ligand>
</feature>
<dbReference type="InterPro" id="IPR006073">
    <property type="entry name" value="GTP-bd"/>
</dbReference>
<dbReference type="PIRSF" id="PIRSF006485">
    <property type="entry name" value="GTP-binding_EngA"/>
    <property type="match status" value="1"/>
</dbReference>
<sequence>MPFKVAIVGRPNVGKSSLFNRMIGSRLSITDDAPGVTRDRIYAKTEWLTKSFAVIDTGGIEISDAPFLEQIKQQADVAIQEADLIIFVVDSRSGLTDDDLFIAKRLYPTDKKVIVVVNKVDNVDLKQSIYEFYALGFGDPIAVSANHGIGVGELMDQIVQSMPEDFVDDEHEEAIRLAVIGYPNVGKSSLTNAILGQERVIVSDIAGTTRDAIDTPFTKDGVEYVIIDTAGIRKRGQVYENTEKYSVLRALQAIERCDVALIVVDGTRDVIAQDMHVAGYIQDYAKASVVVVNKWDIVQKDEKTMGVMKQSIYDTFKFLAYTEVCFVSAKENKRIDTLFPAINKAYESYNRRIPTSVMNDVLLDSVAMNPPAQFNHGKAKFSYMTQVSTKPPTFVIFVNDPSFVHFSYLRYLENQLRKAFDFTGSPLKLILRKKEQE</sequence>
<dbReference type="PROSITE" id="PS51712">
    <property type="entry name" value="G_ENGA"/>
    <property type="match status" value="2"/>
</dbReference>
<keyword evidence="13" id="KW-1185">Reference proteome</keyword>
<dbReference type="CDD" id="cd01895">
    <property type="entry name" value="EngA2"/>
    <property type="match status" value="1"/>
</dbReference>
<gene>
    <name evidence="8 12" type="primary">der</name>
    <name evidence="12" type="ORF">N7603_07065</name>
</gene>
<dbReference type="Gene3D" id="3.30.300.20">
    <property type="match status" value="1"/>
</dbReference>
<dbReference type="PANTHER" id="PTHR43834">
    <property type="entry name" value="GTPASE DER"/>
    <property type="match status" value="1"/>
</dbReference>
<feature type="binding site" evidence="8">
    <location>
        <begin position="118"/>
        <end position="121"/>
    </location>
    <ligand>
        <name>GTP</name>
        <dbReference type="ChEBI" id="CHEBI:37565"/>
        <label>1</label>
    </ligand>
</feature>
<evidence type="ECO:0000256" key="10">
    <source>
        <dbReference type="RuleBase" id="RU004481"/>
    </source>
</evidence>
<feature type="binding site" evidence="8">
    <location>
        <begin position="293"/>
        <end position="296"/>
    </location>
    <ligand>
        <name>GTP</name>
        <dbReference type="ChEBI" id="CHEBI:37565"/>
        <label>2</label>
    </ligand>
</feature>
<dbReference type="InterPro" id="IPR031166">
    <property type="entry name" value="G_ENGA"/>
</dbReference>
<dbReference type="InterPro" id="IPR005225">
    <property type="entry name" value="Small_GTP-bd"/>
</dbReference>
<evidence type="ECO:0000259" key="11">
    <source>
        <dbReference type="PROSITE" id="PS51712"/>
    </source>
</evidence>
<dbReference type="Pfam" id="PF01926">
    <property type="entry name" value="MMR_HSR1"/>
    <property type="match status" value="2"/>
</dbReference>
<evidence type="ECO:0000256" key="7">
    <source>
        <dbReference type="ARBA" id="ARBA00032345"/>
    </source>
</evidence>
<feature type="binding site" evidence="8">
    <location>
        <begin position="228"/>
        <end position="232"/>
    </location>
    <ligand>
        <name>GTP</name>
        <dbReference type="ChEBI" id="CHEBI:37565"/>
        <label>2</label>
    </ligand>
</feature>
<dbReference type="Proteomes" id="UP001209076">
    <property type="component" value="Unassembled WGS sequence"/>
</dbReference>
<dbReference type="GO" id="GO:0016787">
    <property type="term" value="F:hydrolase activity"/>
    <property type="evidence" value="ECO:0007669"/>
    <property type="project" value="UniProtKB-KW"/>
</dbReference>
<evidence type="ECO:0000256" key="9">
    <source>
        <dbReference type="PROSITE-ProRule" id="PRU01049"/>
    </source>
</evidence>
<organism evidence="12 13">
    <name type="scientific">Paracholeplasma vituli</name>
    <dbReference type="NCBI Taxonomy" id="69473"/>
    <lineage>
        <taxon>Bacteria</taxon>
        <taxon>Bacillati</taxon>
        <taxon>Mycoplasmatota</taxon>
        <taxon>Mollicutes</taxon>
        <taxon>Acholeplasmatales</taxon>
        <taxon>Acholeplasmataceae</taxon>
        <taxon>Paracholeplasma</taxon>
    </lineage>
</organism>
<comment type="caution">
    <text evidence="12">The sequence shown here is derived from an EMBL/GenBank/DDBJ whole genome shotgun (WGS) entry which is preliminary data.</text>
</comment>
<comment type="subunit">
    <text evidence="8">Associates with the 50S ribosomal subunit.</text>
</comment>
<feature type="domain" description="EngA-type G" evidence="11">
    <location>
        <begin position="3"/>
        <end position="166"/>
    </location>
</feature>
<accession>A0ABT2PWT2</accession>
<dbReference type="HAMAP" id="MF_00195">
    <property type="entry name" value="GTPase_Der"/>
    <property type="match status" value="1"/>
</dbReference>
<name>A0ABT2PWT2_9MOLU</name>
<dbReference type="EMBL" id="JAOEGN010000013">
    <property type="protein sequence ID" value="MCU0105414.1"/>
    <property type="molecule type" value="Genomic_DNA"/>
</dbReference>
<keyword evidence="4 10" id="KW-0677">Repeat</keyword>
<dbReference type="InterPro" id="IPR016484">
    <property type="entry name" value="GTPase_Der"/>
</dbReference>
<evidence type="ECO:0000313" key="13">
    <source>
        <dbReference type="Proteomes" id="UP001209076"/>
    </source>
</evidence>
<evidence type="ECO:0000256" key="2">
    <source>
        <dbReference type="ARBA" id="ARBA00020953"/>
    </source>
</evidence>
<feature type="domain" description="EngA-type G" evidence="11">
    <location>
        <begin position="175"/>
        <end position="350"/>
    </location>
</feature>
<keyword evidence="12" id="KW-0378">Hydrolase</keyword>
<keyword evidence="3 8" id="KW-0690">Ribosome biogenesis</keyword>
<dbReference type="PANTHER" id="PTHR43834:SF6">
    <property type="entry name" value="GTPASE DER"/>
    <property type="match status" value="1"/>
</dbReference>
<dbReference type="RefSeq" id="WP_262096725.1">
    <property type="nucleotide sequence ID" value="NZ_JAOEGN010000013.1"/>
</dbReference>
<dbReference type="InterPro" id="IPR032859">
    <property type="entry name" value="KH_dom-like"/>
</dbReference>
<dbReference type="InterPro" id="IPR027417">
    <property type="entry name" value="P-loop_NTPase"/>
</dbReference>
<evidence type="ECO:0000256" key="5">
    <source>
        <dbReference type="ARBA" id="ARBA00022741"/>
    </source>
</evidence>
<dbReference type="PRINTS" id="PR00326">
    <property type="entry name" value="GTP1OBG"/>
</dbReference>
<dbReference type="Pfam" id="PF14714">
    <property type="entry name" value="KH_dom-like"/>
    <property type="match status" value="1"/>
</dbReference>
<dbReference type="NCBIfam" id="TIGR03594">
    <property type="entry name" value="GTPase_EngA"/>
    <property type="match status" value="1"/>
</dbReference>
<evidence type="ECO:0000256" key="3">
    <source>
        <dbReference type="ARBA" id="ARBA00022517"/>
    </source>
</evidence>
<evidence type="ECO:0000256" key="6">
    <source>
        <dbReference type="ARBA" id="ARBA00023134"/>
    </source>
</evidence>
<dbReference type="Gene3D" id="3.40.50.300">
    <property type="entry name" value="P-loop containing nucleotide triphosphate hydrolases"/>
    <property type="match status" value="2"/>
</dbReference>
<proteinExistence type="inferred from homology"/>